<comment type="caution">
    <text evidence="1">The sequence shown here is derived from an EMBL/GenBank/DDBJ whole genome shotgun (WGS) entry which is preliminary data.</text>
</comment>
<dbReference type="RefSeq" id="WP_364453518.1">
    <property type="nucleotide sequence ID" value="NZ_JBFARM010000007.1"/>
</dbReference>
<sequence length="95" mass="10077">MAAFIEVRTTVEGHERAAVLAHEILGADLATSIDIDEVPGSSAGTSAWRLTLITTDAHAPAMEALLRAAGHTGPIESRPVTYDVDSYPDWMPGHP</sequence>
<organism evidence="1 2">
    <name type="scientific">Nonomuraea bangladeshensis</name>
    <dbReference type="NCBI Taxonomy" id="404385"/>
    <lineage>
        <taxon>Bacteria</taxon>
        <taxon>Bacillati</taxon>
        <taxon>Actinomycetota</taxon>
        <taxon>Actinomycetes</taxon>
        <taxon>Streptosporangiales</taxon>
        <taxon>Streptosporangiaceae</taxon>
        <taxon>Nonomuraea</taxon>
    </lineage>
</organism>
<accession>A0ABV3H7P3</accession>
<gene>
    <name evidence="1" type="ORF">AB0K40_23760</name>
</gene>
<evidence type="ECO:0000313" key="1">
    <source>
        <dbReference type="EMBL" id="MEV4288536.1"/>
    </source>
</evidence>
<evidence type="ECO:0008006" key="3">
    <source>
        <dbReference type="Google" id="ProtNLM"/>
    </source>
</evidence>
<evidence type="ECO:0000313" key="2">
    <source>
        <dbReference type="Proteomes" id="UP001552427"/>
    </source>
</evidence>
<dbReference type="Proteomes" id="UP001552427">
    <property type="component" value="Unassembled WGS sequence"/>
</dbReference>
<dbReference type="EMBL" id="JBFARM010000007">
    <property type="protein sequence ID" value="MEV4288536.1"/>
    <property type="molecule type" value="Genomic_DNA"/>
</dbReference>
<proteinExistence type="predicted"/>
<keyword evidence="2" id="KW-1185">Reference proteome</keyword>
<name>A0ABV3H7P3_9ACTN</name>
<reference evidence="1 2" key="1">
    <citation type="submission" date="2024-06" db="EMBL/GenBank/DDBJ databases">
        <title>The Natural Products Discovery Center: Release of the First 8490 Sequenced Strains for Exploring Actinobacteria Biosynthetic Diversity.</title>
        <authorList>
            <person name="Kalkreuter E."/>
            <person name="Kautsar S.A."/>
            <person name="Yang D."/>
            <person name="Bader C.D."/>
            <person name="Teijaro C.N."/>
            <person name="Fluegel L."/>
            <person name="Davis C.M."/>
            <person name="Simpson J.R."/>
            <person name="Lauterbach L."/>
            <person name="Steele A.D."/>
            <person name="Gui C."/>
            <person name="Meng S."/>
            <person name="Li G."/>
            <person name="Viehrig K."/>
            <person name="Ye F."/>
            <person name="Su P."/>
            <person name="Kiefer A.F."/>
            <person name="Nichols A."/>
            <person name="Cepeda A.J."/>
            <person name="Yan W."/>
            <person name="Fan B."/>
            <person name="Jiang Y."/>
            <person name="Adhikari A."/>
            <person name="Zheng C.-J."/>
            <person name="Schuster L."/>
            <person name="Cowan T.M."/>
            <person name="Smanski M.J."/>
            <person name="Chevrette M.G."/>
            <person name="De Carvalho L.P.S."/>
            <person name="Shen B."/>
        </authorList>
    </citation>
    <scope>NUCLEOTIDE SEQUENCE [LARGE SCALE GENOMIC DNA]</scope>
    <source>
        <strain evidence="1 2">NPDC049574</strain>
    </source>
</reference>
<protein>
    <recommendedName>
        <fullName evidence="3">Divalent-cation tolerance protein CutA</fullName>
    </recommendedName>
</protein>